<keyword evidence="1" id="KW-0805">Transcription regulation</keyword>
<dbReference type="InterPro" id="IPR036390">
    <property type="entry name" value="WH_DNA-bd_sf"/>
</dbReference>
<dbReference type="Gene3D" id="1.10.10.10">
    <property type="entry name" value="Winged helix-like DNA-binding domain superfamily/Winged helix DNA-binding domain"/>
    <property type="match status" value="1"/>
</dbReference>
<protein>
    <submittedName>
        <fullName evidence="5">Transcriptional regulator</fullName>
    </submittedName>
</protein>
<dbReference type="PROSITE" id="PS51118">
    <property type="entry name" value="HTH_HXLR"/>
    <property type="match status" value="1"/>
</dbReference>
<name>A0A3N0EZQ8_SINP1</name>
<evidence type="ECO:0000313" key="5">
    <source>
        <dbReference type="EMBL" id="RNL93390.1"/>
    </source>
</evidence>
<dbReference type="InterPro" id="IPR036388">
    <property type="entry name" value="WH-like_DNA-bd_sf"/>
</dbReference>
<feature type="domain" description="HTH hxlR-type" evidence="4">
    <location>
        <begin position="10"/>
        <end position="114"/>
    </location>
</feature>
<organism evidence="5 6">
    <name type="scientific">Sinomicrobium pectinilyticum</name>
    <dbReference type="NCBI Taxonomy" id="1084421"/>
    <lineage>
        <taxon>Bacteria</taxon>
        <taxon>Pseudomonadati</taxon>
        <taxon>Bacteroidota</taxon>
        <taxon>Flavobacteriia</taxon>
        <taxon>Flavobacteriales</taxon>
        <taxon>Flavobacteriaceae</taxon>
        <taxon>Sinomicrobium</taxon>
    </lineage>
</organism>
<dbReference type="Proteomes" id="UP000267469">
    <property type="component" value="Unassembled WGS sequence"/>
</dbReference>
<dbReference type="Pfam" id="PF01638">
    <property type="entry name" value="HxlR"/>
    <property type="match status" value="1"/>
</dbReference>
<sequence>MSKRGDNNKCDNKDLLAVRDALEVLNGKWKLQILIAVLNGTKRFKEIAKEVDGISDRMLSKELKELEMNELVKRKVIDAFPPIVEYSATPHTKSLHPVVDALKTWGYLHRKKIIGGVKTETGNAG</sequence>
<dbReference type="PANTHER" id="PTHR33204">
    <property type="entry name" value="TRANSCRIPTIONAL REGULATOR, MARR FAMILY"/>
    <property type="match status" value="1"/>
</dbReference>
<keyword evidence="3" id="KW-0804">Transcription</keyword>
<evidence type="ECO:0000256" key="2">
    <source>
        <dbReference type="ARBA" id="ARBA00023125"/>
    </source>
</evidence>
<dbReference type="GO" id="GO:0003677">
    <property type="term" value="F:DNA binding"/>
    <property type="evidence" value="ECO:0007669"/>
    <property type="project" value="UniProtKB-KW"/>
</dbReference>
<accession>A0A3N0EZQ8</accession>
<dbReference type="RefSeq" id="WP_123214484.1">
    <property type="nucleotide sequence ID" value="NZ_RJTM01000012.1"/>
</dbReference>
<dbReference type="EMBL" id="RJTM01000012">
    <property type="protein sequence ID" value="RNL93390.1"/>
    <property type="molecule type" value="Genomic_DNA"/>
</dbReference>
<keyword evidence="6" id="KW-1185">Reference proteome</keyword>
<gene>
    <name evidence="5" type="ORF">ED312_02790</name>
</gene>
<evidence type="ECO:0000256" key="3">
    <source>
        <dbReference type="ARBA" id="ARBA00023163"/>
    </source>
</evidence>
<evidence type="ECO:0000256" key="1">
    <source>
        <dbReference type="ARBA" id="ARBA00023015"/>
    </source>
</evidence>
<dbReference type="AlphaFoldDB" id="A0A3N0EZQ8"/>
<dbReference type="OrthoDB" id="769662at2"/>
<reference evidence="5 6" key="1">
    <citation type="submission" date="2018-10" db="EMBL/GenBank/DDBJ databases">
        <title>Sinomicrobium pectinilyticum sp. nov., a pectinase-producing bacterium isolated from alkaline and saline soil, and emended description of the genus Sinomicrobium.</title>
        <authorList>
            <person name="Cheng B."/>
            <person name="Li C."/>
            <person name="Lai Q."/>
            <person name="Du M."/>
            <person name="Shao Z."/>
            <person name="Xu P."/>
            <person name="Yang C."/>
        </authorList>
    </citation>
    <scope>NUCLEOTIDE SEQUENCE [LARGE SCALE GENOMIC DNA]</scope>
    <source>
        <strain evidence="5 6">5DNS001</strain>
    </source>
</reference>
<evidence type="ECO:0000259" key="4">
    <source>
        <dbReference type="PROSITE" id="PS51118"/>
    </source>
</evidence>
<keyword evidence="2" id="KW-0238">DNA-binding</keyword>
<comment type="caution">
    <text evidence="5">The sequence shown here is derived from an EMBL/GenBank/DDBJ whole genome shotgun (WGS) entry which is preliminary data.</text>
</comment>
<dbReference type="SUPFAM" id="SSF46785">
    <property type="entry name" value="Winged helix' DNA-binding domain"/>
    <property type="match status" value="1"/>
</dbReference>
<evidence type="ECO:0000313" key="6">
    <source>
        <dbReference type="Proteomes" id="UP000267469"/>
    </source>
</evidence>
<proteinExistence type="predicted"/>
<dbReference type="InterPro" id="IPR002577">
    <property type="entry name" value="HTH_HxlR"/>
</dbReference>